<evidence type="ECO:0000313" key="5">
    <source>
        <dbReference type="Proteomes" id="UP000825729"/>
    </source>
</evidence>
<evidence type="ECO:0000259" key="3">
    <source>
        <dbReference type="Pfam" id="PF24865"/>
    </source>
</evidence>
<keyword evidence="1" id="KW-0812">Transmembrane</keyword>
<feature type="transmembrane region" description="Helical" evidence="1">
    <location>
        <begin position="141"/>
        <end position="158"/>
    </location>
</feature>
<dbReference type="EMBL" id="JAINDJ010000002">
    <property type="protein sequence ID" value="KAG9459597.1"/>
    <property type="molecule type" value="Genomic_DNA"/>
</dbReference>
<keyword evidence="5" id="KW-1185">Reference proteome</keyword>
<name>A0AAV7FH79_ARIFI</name>
<feature type="signal peptide" evidence="2">
    <location>
        <begin position="1"/>
        <end position="25"/>
    </location>
</feature>
<comment type="caution">
    <text evidence="4">The sequence shown here is derived from an EMBL/GenBank/DDBJ whole genome shotgun (WGS) entry which is preliminary data.</text>
</comment>
<dbReference type="Proteomes" id="UP000825729">
    <property type="component" value="Unassembled WGS sequence"/>
</dbReference>
<gene>
    <name evidence="4" type="ORF">H6P81_004105</name>
</gene>
<accession>A0AAV7FH79</accession>
<evidence type="ECO:0000256" key="1">
    <source>
        <dbReference type="SAM" id="Phobius"/>
    </source>
</evidence>
<dbReference type="PANTHER" id="PTHR34366">
    <property type="entry name" value="OS07G0289901 PROTEIN-RELATED"/>
    <property type="match status" value="1"/>
</dbReference>
<sequence length="159" mass="17626">MASSFTVKVWFFAVVVMSVVTLCHSQQIPSQIVTRALYCLNNRLIYRSCQEDYRLSADGSINVPPQAVDAYCTGPCIDETRLVLNCVDGIISNFIFDNGATTRAVRSTIIAACSDSSQRGNFNVAAHILDEDNQAEPLRPLFTWLSSLALFVLWSAFLH</sequence>
<proteinExistence type="predicted"/>
<keyword evidence="1" id="KW-0472">Membrane</keyword>
<keyword evidence="2" id="KW-0732">Signal</keyword>
<evidence type="ECO:0000256" key="2">
    <source>
        <dbReference type="SAM" id="SignalP"/>
    </source>
</evidence>
<feature type="chain" id="PRO_5043417479" description="DUF7731 domain-containing protein" evidence="2">
    <location>
        <begin position="26"/>
        <end position="159"/>
    </location>
</feature>
<reference evidence="4 5" key="1">
    <citation type="submission" date="2021-07" db="EMBL/GenBank/DDBJ databases">
        <title>The Aristolochia fimbriata genome: insights into angiosperm evolution, floral development and chemical biosynthesis.</title>
        <authorList>
            <person name="Jiao Y."/>
        </authorList>
    </citation>
    <scope>NUCLEOTIDE SEQUENCE [LARGE SCALE GENOMIC DNA]</scope>
    <source>
        <strain evidence="4">IBCAS-2021</strain>
        <tissue evidence="4">Leaf</tissue>
    </source>
</reference>
<organism evidence="4 5">
    <name type="scientific">Aristolochia fimbriata</name>
    <name type="common">White veined hardy Dutchman's pipe vine</name>
    <dbReference type="NCBI Taxonomy" id="158543"/>
    <lineage>
        <taxon>Eukaryota</taxon>
        <taxon>Viridiplantae</taxon>
        <taxon>Streptophyta</taxon>
        <taxon>Embryophyta</taxon>
        <taxon>Tracheophyta</taxon>
        <taxon>Spermatophyta</taxon>
        <taxon>Magnoliopsida</taxon>
        <taxon>Magnoliidae</taxon>
        <taxon>Piperales</taxon>
        <taxon>Aristolochiaceae</taxon>
        <taxon>Aristolochia</taxon>
    </lineage>
</organism>
<dbReference type="InterPro" id="IPR056633">
    <property type="entry name" value="DUF7731"/>
</dbReference>
<protein>
    <recommendedName>
        <fullName evidence="3">DUF7731 domain-containing protein</fullName>
    </recommendedName>
</protein>
<dbReference type="AlphaFoldDB" id="A0AAV7FH79"/>
<keyword evidence="1" id="KW-1133">Transmembrane helix</keyword>
<feature type="domain" description="DUF7731" evidence="3">
    <location>
        <begin position="29"/>
        <end position="128"/>
    </location>
</feature>
<evidence type="ECO:0000313" key="4">
    <source>
        <dbReference type="EMBL" id="KAG9459597.1"/>
    </source>
</evidence>
<dbReference type="PANTHER" id="PTHR34366:SF2">
    <property type="entry name" value="OS07G0289901 PROTEIN"/>
    <property type="match status" value="1"/>
</dbReference>
<dbReference type="Pfam" id="PF24865">
    <property type="entry name" value="DUF7731"/>
    <property type="match status" value="1"/>
</dbReference>